<gene>
    <name evidence="1" type="ORF">S01H4_26391</name>
</gene>
<dbReference type="AlphaFoldDB" id="X1AP13"/>
<evidence type="ECO:0000313" key="1">
    <source>
        <dbReference type="EMBL" id="GAG84485.1"/>
    </source>
</evidence>
<dbReference type="EMBL" id="BART01012719">
    <property type="protein sequence ID" value="GAG84485.1"/>
    <property type="molecule type" value="Genomic_DNA"/>
</dbReference>
<organism evidence="1">
    <name type="scientific">marine sediment metagenome</name>
    <dbReference type="NCBI Taxonomy" id="412755"/>
    <lineage>
        <taxon>unclassified sequences</taxon>
        <taxon>metagenomes</taxon>
        <taxon>ecological metagenomes</taxon>
    </lineage>
</organism>
<accession>X1AP13</accession>
<name>X1AP13_9ZZZZ</name>
<proteinExistence type="predicted"/>
<protein>
    <submittedName>
        <fullName evidence="1">Uncharacterized protein</fullName>
    </submittedName>
</protein>
<feature type="non-terminal residue" evidence="1">
    <location>
        <position position="1"/>
    </location>
</feature>
<reference evidence="1" key="1">
    <citation type="journal article" date="2014" name="Front. Microbiol.">
        <title>High frequency of phylogenetically diverse reductive dehalogenase-homologous genes in deep subseafloor sedimentary metagenomes.</title>
        <authorList>
            <person name="Kawai M."/>
            <person name="Futagami T."/>
            <person name="Toyoda A."/>
            <person name="Takaki Y."/>
            <person name="Nishi S."/>
            <person name="Hori S."/>
            <person name="Arai W."/>
            <person name="Tsubouchi T."/>
            <person name="Morono Y."/>
            <person name="Uchiyama I."/>
            <person name="Ito T."/>
            <person name="Fujiyama A."/>
            <person name="Inagaki F."/>
            <person name="Takami H."/>
        </authorList>
    </citation>
    <scope>NUCLEOTIDE SEQUENCE</scope>
    <source>
        <strain evidence="1">Expedition CK06-06</strain>
    </source>
</reference>
<comment type="caution">
    <text evidence="1">The sequence shown here is derived from an EMBL/GenBank/DDBJ whole genome shotgun (WGS) entry which is preliminary data.</text>
</comment>
<sequence>ADFVIQPGVENISWAAFSKGEECIREGEKAARRALAGLKSAIAKKRRIHILKKLFFMVRKV</sequence>